<organism evidence="2 3">
    <name type="scientific">Caulobacter mirabilis</name>
    <dbReference type="NCBI Taxonomy" id="69666"/>
    <lineage>
        <taxon>Bacteria</taxon>
        <taxon>Pseudomonadati</taxon>
        <taxon>Pseudomonadota</taxon>
        <taxon>Alphaproteobacteria</taxon>
        <taxon>Caulobacterales</taxon>
        <taxon>Caulobacteraceae</taxon>
        <taxon>Caulobacter</taxon>
    </lineage>
</organism>
<dbReference type="Proteomes" id="UP000228945">
    <property type="component" value="Chromosome"/>
</dbReference>
<evidence type="ECO:0000256" key="1">
    <source>
        <dbReference type="SAM" id="SignalP"/>
    </source>
</evidence>
<keyword evidence="1" id="KW-0732">Signal</keyword>
<protein>
    <recommendedName>
        <fullName evidence="4">TonB C-terminal domain-containing protein</fullName>
    </recommendedName>
</protein>
<feature type="chain" id="PRO_5013615346" description="TonB C-terminal domain-containing protein" evidence="1">
    <location>
        <begin position="23"/>
        <end position="236"/>
    </location>
</feature>
<dbReference type="EMBL" id="CP024201">
    <property type="protein sequence ID" value="ATQ42087.1"/>
    <property type="molecule type" value="Genomic_DNA"/>
</dbReference>
<evidence type="ECO:0008006" key="4">
    <source>
        <dbReference type="Google" id="ProtNLM"/>
    </source>
</evidence>
<gene>
    <name evidence="2" type="ORF">CSW64_06485</name>
</gene>
<name>A0A2D2AVV1_9CAUL</name>
<reference evidence="2 3" key="1">
    <citation type="submission" date="2017-10" db="EMBL/GenBank/DDBJ databases">
        <title>Genome sequence of Caulobacter mirabilis FWC38.</title>
        <authorList>
            <person name="Fiebig A."/>
            <person name="Crosson S."/>
        </authorList>
    </citation>
    <scope>NUCLEOTIDE SEQUENCE [LARGE SCALE GENOMIC DNA]</scope>
    <source>
        <strain evidence="2 3">FWC 38</strain>
    </source>
</reference>
<proteinExistence type="predicted"/>
<evidence type="ECO:0000313" key="3">
    <source>
        <dbReference type="Proteomes" id="UP000228945"/>
    </source>
</evidence>
<feature type="signal peptide" evidence="1">
    <location>
        <begin position="1"/>
        <end position="22"/>
    </location>
</feature>
<keyword evidence="3" id="KW-1185">Reference proteome</keyword>
<evidence type="ECO:0000313" key="2">
    <source>
        <dbReference type="EMBL" id="ATQ42087.1"/>
    </source>
</evidence>
<dbReference type="AlphaFoldDB" id="A0A2D2AVV1"/>
<dbReference type="KEGG" id="cmb:CSW64_06485"/>
<accession>A0A2D2AVV1</accession>
<sequence>MVMRIFVSVVLAATLAGTGASAAAAQADEAEATSAAPTIDEAGLAWKRLPKLYDMARHYPTRARVLGIRRGLAAVECVAQADGDLDCAVVREEPADVFFGKAALLVMDKATVQSVDGGSPEGRRFRMTLRFGYWPPSARGDDAIIAGSDLKWRLMPPIMKYWNGSGLPKGESFWVEVSCVADEAGRPACELRDPGNGSKGYAAAVLKAMDDARVTAIDGGSPAGKTFTYRPRLSIE</sequence>